<evidence type="ECO:0000256" key="5">
    <source>
        <dbReference type="SAM" id="SignalP"/>
    </source>
</evidence>
<keyword evidence="3" id="KW-0034">Amyloid</keyword>
<keyword evidence="1" id="KW-0964">Secreted</keyword>
<keyword evidence="8" id="KW-1185">Reference proteome</keyword>
<proteinExistence type="predicted"/>
<organism evidence="7 8">
    <name type="scientific">Actinomadura rubrobrunea</name>
    <dbReference type="NCBI Taxonomy" id="115335"/>
    <lineage>
        <taxon>Bacteria</taxon>
        <taxon>Bacillati</taxon>
        <taxon>Actinomycetota</taxon>
        <taxon>Actinomycetes</taxon>
        <taxon>Streptosporangiales</taxon>
        <taxon>Thermomonosporaceae</taxon>
        <taxon>Actinomadura</taxon>
    </lineage>
</organism>
<dbReference type="PROSITE" id="PS51884">
    <property type="entry name" value="CHAPLIN"/>
    <property type="match status" value="8"/>
</dbReference>
<dbReference type="Pfam" id="PF03777">
    <property type="entry name" value="ChpA-C"/>
    <property type="match status" value="7"/>
</dbReference>
<feature type="domain" description="Chaplin" evidence="6">
    <location>
        <begin position="369"/>
        <end position="409"/>
    </location>
</feature>
<evidence type="ECO:0000313" key="7">
    <source>
        <dbReference type="EMBL" id="GLW66038.1"/>
    </source>
</evidence>
<sequence>MRTWAKGTAARAALLTAGFVALGAGPVLPVDALADTTNGASSVLGGNQVNVPISAPIDISGNSVAVAGTAGASSQGGARVDNGTGGGGGQATSGRSSVLGGNQVNVPISAPISACGNTVAIIGTAGANCTGSAKVTGNGTGGGGSRVTTGRSGVGSGNQVNAPISAPVDVCGNAIALLGIASANCTGSAKVTGNGTGGGGGQGTSGRSSVLGGNQVNAPISAPVNACGTAVAILGIAGAGCTGGAKVVGGGNGGGQRTTGRSGVGSGNQVNAPVSAPVDVCGNAIGNALASCDGGATVRDGGSDYYGSAGQATSGTRSVLSGNQANAPVAAPVSICGNAAALIGQTGAFCRGGAHTRTGSGGGQSTSGRNSVAGGNQVHAPVKIPANVCGNAAALIGTAAAACKGTSVATGSNTPGGYTTGRGSVGGGNQVTVPAEAPAAVCGNAAAVIGHSEPVCQDDPYGYGYGYRATGPLPEPVAKAPLSLPLTAQAKKALTSGLGTASPAGATRRVATPVKDVPAPVASTPLPGVLPLGKGIS</sequence>
<evidence type="ECO:0000313" key="8">
    <source>
        <dbReference type="Proteomes" id="UP001165124"/>
    </source>
</evidence>
<evidence type="ECO:0000256" key="2">
    <source>
        <dbReference type="ARBA" id="ARBA00022889"/>
    </source>
</evidence>
<feature type="domain" description="Chaplin" evidence="6">
    <location>
        <begin position="40"/>
        <end position="80"/>
    </location>
</feature>
<dbReference type="RefSeq" id="WP_067909573.1">
    <property type="nucleotide sequence ID" value="NZ_BSRZ01000012.1"/>
</dbReference>
<gene>
    <name evidence="7" type="ORF">Arub01_42820</name>
</gene>
<feature type="domain" description="Chaplin" evidence="6">
    <location>
        <begin position="422"/>
        <end position="462"/>
    </location>
</feature>
<keyword evidence="1" id="KW-0134">Cell wall</keyword>
<name>A0A9W6Q057_9ACTN</name>
<feature type="domain" description="Chaplin" evidence="6">
    <location>
        <begin position="207"/>
        <end position="247"/>
    </location>
</feature>
<feature type="domain" description="Chaplin" evidence="6">
    <location>
        <begin position="316"/>
        <end position="356"/>
    </location>
</feature>
<feature type="compositionally biased region" description="Low complexity" evidence="4">
    <location>
        <begin position="70"/>
        <end position="82"/>
    </location>
</feature>
<dbReference type="InterPro" id="IPR005528">
    <property type="entry name" value="ChpA-H"/>
</dbReference>
<dbReference type="GO" id="GO:0007155">
    <property type="term" value="P:cell adhesion"/>
    <property type="evidence" value="ECO:0007669"/>
    <property type="project" value="UniProtKB-KW"/>
</dbReference>
<evidence type="ECO:0000256" key="4">
    <source>
        <dbReference type="SAM" id="MobiDB-lite"/>
    </source>
</evidence>
<dbReference type="Proteomes" id="UP001165124">
    <property type="component" value="Unassembled WGS sequence"/>
</dbReference>
<accession>A0A9W6Q057</accession>
<evidence type="ECO:0000256" key="3">
    <source>
        <dbReference type="ARBA" id="ARBA00023087"/>
    </source>
</evidence>
<feature type="region of interest" description="Disordered" evidence="4">
    <location>
        <begin position="70"/>
        <end position="98"/>
    </location>
</feature>
<feature type="region of interest" description="Disordered" evidence="4">
    <location>
        <begin position="136"/>
        <end position="159"/>
    </location>
</feature>
<dbReference type="EMBL" id="BSRZ01000012">
    <property type="protein sequence ID" value="GLW66038.1"/>
    <property type="molecule type" value="Genomic_DNA"/>
</dbReference>
<feature type="signal peptide" evidence="5">
    <location>
        <begin position="1"/>
        <end position="23"/>
    </location>
</feature>
<feature type="domain" description="Chaplin" evidence="6">
    <location>
        <begin position="151"/>
        <end position="191"/>
    </location>
</feature>
<feature type="domain" description="Chaplin" evidence="6">
    <location>
        <begin position="261"/>
        <end position="301"/>
    </location>
</feature>
<protein>
    <recommendedName>
        <fullName evidence="6">Chaplin domain-containing protein</fullName>
    </recommendedName>
</protein>
<evidence type="ECO:0000259" key="6">
    <source>
        <dbReference type="PROSITE" id="PS51884"/>
    </source>
</evidence>
<keyword evidence="2" id="KW-0130">Cell adhesion</keyword>
<dbReference type="AlphaFoldDB" id="A0A9W6Q057"/>
<comment type="caution">
    <text evidence="7">The sequence shown here is derived from an EMBL/GenBank/DDBJ whole genome shotgun (WGS) entry which is preliminary data.</text>
</comment>
<feature type="region of interest" description="Disordered" evidence="4">
    <location>
        <begin position="356"/>
        <end position="376"/>
    </location>
</feature>
<feature type="chain" id="PRO_5040718722" description="Chaplin domain-containing protein" evidence="5">
    <location>
        <begin position="24"/>
        <end position="537"/>
    </location>
</feature>
<evidence type="ECO:0000256" key="1">
    <source>
        <dbReference type="ARBA" id="ARBA00022512"/>
    </source>
</evidence>
<keyword evidence="5" id="KW-0732">Signal</keyword>
<reference evidence="7" key="1">
    <citation type="submission" date="2023-02" db="EMBL/GenBank/DDBJ databases">
        <title>Actinomadura rubrobrunea NBRC 14622.</title>
        <authorList>
            <person name="Ichikawa N."/>
            <person name="Sato H."/>
            <person name="Tonouchi N."/>
        </authorList>
    </citation>
    <scope>NUCLEOTIDE SEQUENCE</scope>
    <source>
        <strain evidence="7">NBRC 14622</strain>
    </source>
</reference>
<feature type="domain" description="Chaplin" evidence="6">
    <location>
        <begin position="95"/>
        <end position="135"/>
    </location>
</feature>